<organism evidence="12 13">
    <name type="scientific">Colocasia esculenta</name>
    <name type="common">Wild taro</name>
    <name type="synonym">Arum esculentum</name>
    <dbReference type="NCBI Taxonomy" id="4460"/>
    <lineage>
        <taxon>Eukaryota</taxon>
        <taxon>Viridiplantae</taxon>
        <taxon>Streptophyta</taxon>
        <taxon>Embryophyta</taxon>
        <taxon>Tracheophyta</taxon>
        <taxon>Spermatophyta</taxon>
        <taxon>Magnoliopsida</taxon>
        <taxon>Liliopsida</taxon>
        <taxon>Araceae</taxon>
        <taxon>Aroideae</taxon>
        <taxon>Colocasieae</taxon>
        <taxon>Colocasia</taxon>
    </lineage>
</organism>
<dbReference type="EMBL" id="NMUH01000124">
    <property type="protein sequence ID" value="MQL72261.1"/>
    <property type="molecule type" value="Genomic_DNA"/>
</dbReference>
<name>A0A843TMS0_COLES</name>
<evidence type="ECO:0000313" key="13">
    <source>
        <dbReference type="Proteomes" id="UP000652761"/>
    </source>
</evidence>
<keyword evidence="7" id="KW-0378">Hydrolase</keyword>
<evidence type="ECO:0000256" key="1">
    <source>
        <dbReference type="ARBA" id="ARBA00004191"/>
    </source>
</evidence>
<dbReference type="AlphaFoldDB" id="A0A843TMS0"/>
<dbReference type="CDD" id="cd15798">
    <property type="entry name" value="PMEI-like_3"/>
    <property type="match status" value="1"/>
</dbReference>
<evidence type="ECO:0000259" key="11">
    <source>
        <dbReference type="SMART" id="SM00856"/>
    </source>
</evidence>
<proteinExistence type="inferred from homology"/>
<keyword evidence="10" id="KW-0812">Transmembrane</keyword>
<dbReference type="Gene3D" id="1.20.140.40">
    <property type="entry name" value="Invertase/pectin methylesterase inhibitor family protein"/>
    <property type="match status" value="1"/>
</dbReference>
<dbReference type="Proteomes" id="UP000652761">
    <property type="component" value="Unassembled WGS sequence"/>
</dbReference>
<dbReference type="UniPathway" id="UPA00545">
    <property type="reaction ID" value="UER00823"/>
</dbReference>
<keyword evidence="10" id="KW-1133">Transmembrane helix</keyword>
<keyword evidence="6" id="KW-0964">Secreted</keyword>
<protein>
    <recommendedName>
        <fullName evidence="5">pectinesterase</fullName>
        <ecNumber evidence="5">3.1.1.11</ecNumber>
    </recommendedName>
</protein>
<dbReference type="PANTHER" id="PTHR31707">
    <property type="entry name" value="PECTINESTERASE"/>
    <property type="match status" value="1"/>
</dbReference>
<feature type="region of interest" description="Disordered" evidence="9">
    <location>
        <begin position="1"/>
        <end position="41"/>
    </location>
</feature>
<dbReference type="SUPFAM" id="SSF101148">
    <property type="entry name" value="Plant invertase/pectin methylesterase inhibitor"/>
    <property type="match status" value="1"/>
</dbReference>
<evidence type="ECO:0000256" key="7">
    <source>
        <dbReference type="ARBA" id="ARBA00022801"/>
    </source>
</evidence>
<feature type="compositionally biased region" description="Basic and acidic residues" evidence="9">
    <location>
        <begin position="1"/>
        <end position="10"/>
    </location>
</feature>
<comment type="similarity">
    <text evidence="3">In the N-terminal section; belongs to the PMEI family.</text>
</comment>
<feature type="compositionally biased region" description="Low complexity" evidence="9">
    <location>
        <begin position="12"/>
        <end position="23"/>
    </location>
</feature>
<dbReference type="GO" id="GO:0042545">
    <property type="term" value="P:cell wall modification"/>
    <property type="evidence" value="ECO:0007669"/>
    <property type="project" value="InterPro"/>
</dbReference>
<keyword evidence="10" id="KW-0472">Membrane</keyword>
<dbReference type="InterPro" id="IPR011050">
    <property type="entry name" value="Pectin_lyase_fold/virulence"/>
</dbReference>
<evidence type="ECO:0000256" key="5">
    <source>
        <dbReference type="ARBA" id="ARBA00013229"/>
    </source>
</evidence>
<evidence type="ECO:0000256" key="8">
    <source>
        <dbReference type="ARBA" id="ARBA00023085"/>
    </source>
</evidence>
<dbReference type="Pfam" id="PF01095">
    <property type="entry name" value="Pectinesterase"/>
    <property type="match status" value="1"/>
</dbReference>
<comment type="pathway">
    <text evidence="2">Glycan metabolism; pectin degradation; 2-dehydro-3-deoxy-D-gluconate from pectin: step 1/5.</text>
</comment>
<evidence type="ECO:0000256" key="2">
    <source>
        <dbReference type="ARBA" id="ARBA00005184"/>
    </source>
</evidence>
<dbReference type="GO" id="GO:0004857">
    <property type="term" value="F:enzyme inhibitor activity"/>
    <property type="evidence" value="ECO:0007669"/>
    <property type="project" value="InterPro"/>
</dbReference>
<dbReference type="InterPro" id="IPR035513">
    <property type="entry name" value="Invertase/methylesterase_inhib"/>
</dbReference>
<dbReference type="GO" id="GO:0030599">
    <property type="term" value="F:pectinesterase activity"/>
    <property type="evidence" value="ECO:0007669"/>
    <property type="project" value="UniProtKB-EC"/>
</dbReference>
<feature type="transmembrane region" description="Helical" evidence="10">
    <location>
        <begin position="68"/>
        <end position="89"/>
    </location>
</feature>
<dbReference type="Pfam" id="PF04043">
    <property type="entry name" value="PMEI"/>
    <property type="match status" value="1"/>
</dbReference>
<dbReference type="OrthoDB" id="2019149at2759"/>
<sequence length="645" mass="67740">MHPPKPDRRRASVSSISSRTSSSFPEEVPQENGGNGADVIDVEEDDRFEPPTAEQIALERRRAITRTVLSVVSLCGLVLIVAIILRSGVLTATDYYNSSIPSADYNESALYYEAKVHALCAVTDFRDTCVDALSGDGAVDDGSSTKPTALLRLSLHAASRDVNRARRYAASVDASSLQPRTGLGVADCEELLGDADRELQTSTAGSTNAEFENDKSTVKTPVAGVRDALSAAVAFEETCAEGLTGAAENAAAQLLAILKNATENTRNSLAIASSIAIPPEVAYDVPAAPEPSPHAGDGKTTIPAFRRLLSAGGDFTAPDAVVSKDGTGGFASISNALMAVNRTAKRQRRDGRFVIYVKEGVYDEIVRVTSAMHNVTIYGDGPDKTIVTGNRSYADGCSLFRSATFAVSGFGFLAKGIGFRNTAGPDKGPATGLRVGSDLAAFYSCRVEGHRNALHAHAHRQFYRDCIISGGADAISGDAAVVFQNCEVAVEASAGVAGGEPAAVAAQSRVDRHETTGFVLQNCSLTAGEGGGGGGRRALLGRAAKEHTRVVVVESYLGEVVAAEGWELGAAAEASRVYFGEFGNRGPGAAVERRVKGRAVHLMKQAEEVLRFTTEEFVQGDRWLSATGAFILAGAVASVSFRVRL</sequence>
<keyword evidence="8" id="KW-0063">Aspartyl esterase</keyword>
<comment type="subcellular location">
    <subcellularLocation>
        <location evidence="1">Secreted</location>
        <location evidence="1">Cell wall</location>
    </subcellularLocation>
</comment>
<dbReference type="GO" id="GO:0045490">
    <property type="term" value="P:pectin catabolic process"/>
    <property type="evidence" value="ECO:0007669"/>
    <property type="project" value="UniProtKB-UniPathway"/>
</dbReference>
<evidence type="ECO:0000313" key="12">
    <source>
        <dbReference type="EMBL" id="MQL72261.1"/>
    </source>
</evidence>
<dbReference type="FunFam" id="2.160.20.10:FF:000029">
    <property type="entry name" value="Pectinesterase 4"/>
    <property type="match status" value="1"/>
</dbReference>
<evidence type="ECO:0000256" key="10">
    <source>
        <dbReference type="SAM" id="Phobius"/>
    </source>
</evidence>
<keyword evidence="6" id="KW-0134">Cell wall</keyword>
<reference evidence="12" key="1">
    <citation type="submission" date="2017-07" db="EMBL/GenBank/DDBJ databases">
        <title>Taro Niue Genome Assembly and Annotation.</title>
        <authorList>
            <person name="Atibalentja N."/>
            <person name="Keating K."/>
            <person name="Fields C.J."/>
        </authorList>
    </citation>
    <scope>NUCLEOTIDE SEQUENCE</scope>
    <source>
        <strain evidence="12">Niue_2</strain>
        <tissue evidence="12">Leaf</tissue>
    </source>
</reference>
<evidence type="ECO:0000256" key="9">
    <source>
        <dbReference type="SAM" id="MobiDB-lite"/>
    </source>
</evidence>
<keyword evidence="13" id="KW-1185">Reference proteome</keyword>
<evidence type="ECO:0000256" key="6">
    <source>
        <dbReference type="ARBA" id="ARBA00022512"/>
    </source>
</evidence>
<dbReference type="InterPro" id="IPR012334">
    <property type="entry name" value="Pectin_lyas_fold"/>
</dbReference>
<feature type="domain" description="Pectinesterase inhibitor" evidence="11">
    <location>
        <begin position="111"/>
        <end position="271"/>
    </location>
</feature>
<dbReference type="InterPro" id="IPR006501">
    <property type="entry name" value="Pectinesterase_inhib_dom"/>
</dbReference>
<evidence type="ECO:0000256" key="3">
    <source>
        <dbReference type="ARBA" id="ARBA00006027"/>
    </source>
</evidence>
<accession>A0A843TMS0</accession>
<dbReference type="SMART" id="SM00856">
    <property type="entry name" value="PMEI"/>
    <property type="match status" value="1"/>
</dbReference>
<comment type="caution">
    <text evidence="12">The sequence shown here is derived from an EMBL/GenBank/DDBJ whole genome shotgun (WGS) entry which is preliminary data.</text>
</comment>
<dbReference type="SUPFAM" id="SSF51126">
    <property type="entry name" value="Pectin lyase-like"/>
    <property type="match status" value="1"/>
</dbReference>
<dbReference type="EC" id="3.1.1.11" evidence="5"/>
<evidence type="ECO:0000256" key="4">
    <source>
        <dbReference type="ARBA" id="ARBA00007786"/>
    </source>
</evidence>
<dbReference type="Gene3D" id="2.160.20.10">
    <property type="entry name" value="Single-stranded right-handed beta-helix, Pectin lyase-like"/>
    <property type="match status" value="1"/>
</dbReference>
<comment type="similarity">
    <text evidence="4">In the C-terminal section; belongs to the pectinesterase family.</text>
</comment>
<gene>
    <name evidence="12" type="ORF">Taro_004583</name>
</gene>
<dbReference type="InterPro" id="IPR000070">
    <property type="entry name" value="Pectinesterase_cat"/>
</dbReference>